<evidence type="ECO:0000313" key="2">
    <source>
        <dbReference type="EMBL" id="KAI5327878.1"/>
    </source>
</evidence>
<dbReference type="SUPFAM" id="SSF56672">
    <property type="entry name" value="DNA/RNA polymerases"/>
    <property type="match status" value="1"/>
</dbReference>
<protein>
    <recommendedName>
        <fullName evidence="1">Reverse transcriptase Ty1/copia-type domain-containing protein</fullName>
    </recommendedName>
</protein>
<comment type="caution">
    <text evidence="2">The sequence shown here is derived from an EMBL/GenBank/DDBJ whole genome shotgun (WGS) entry which is preliminary data.</text>
</comment>
<feature type="domain" description="Reverse transcriptase Ty1/copia-type" evidence="1">
    <location>
        <begin position="123"/>
        <end position="216"/>
    </location>
</feature>
<dbReference type="PANTHER" id="PTHR11439">
    <property type="entry name" value="GAG-POL-RELATED RETROTRANSPOSON"/>
    <property type="match status" value="1"/>
</dbReference>
<proteinExistence type="predicted"/>
<dbReference type="AlphaFoldDB" id="A0AAD4Z104"/>
<keyword evidence="3" id="KW-1185">Reference proteome</keyword>
<evidence type="ECO:0000313" key="3">
    <source>
        <dbReference type="Proteomes" id="UP001054821"/>
    </source>
</evidence>
<gene>
    <name evidence="2" type="ORF">L3X38_027274</name>
</gene>
<dbReference type="CDD" id="cd09272">
    <property type="entry name" value="RNase_HI_RT_Ty1"/>
    <property type="match status" value="1"/>
</dbReference>
<dbReference type="InterPro" id="IPR043502">
    <property type="entry name" value="DNA/RNA_pol_sf"/>
</dbReference>
<dbReference type="Proteomes" id="UP001054821">
    <property type="component" value="Chromosome 5"/>
</dbReference>
<sequence>MTKETQALEKNQTWELVQLPEGNKPVGCIKHKPNGFIDRYKARLVAQGFTQTYGIDYQETFAQMAKINTIQVLLSLAKNFNSPLHQYDVKNAFLQGDLHEEVYTSLPPGHNAHNDASVSNVVHTLLLKRKNGKLIALIIYVDDMIVTGDDLDEIGKLKGYLASEFNMKDLGGLKYFLGIEVTHSEQGIFLSQRKYVLDLLKETDMLGCELIVTPIKQNHGLEECPHQVPTDKEQYQRLVDSLIYLSHPRSDIAYAVVSLSSAEAEYRAMVKGVCELIWLKRLMGELGFPTKDTLKLYCDNQSTIKIAENPIRHDRTKHVEIHQNFIYEKLEEKIIEVPYVKTTEQLENMFTKAVSNQAFTDSLVKLSISNIYAPS</sequence>
<dbReference type="Pfam" id="PF07727">
    <property type="entry name" value="RVT_2"/>
    <property type="match status" value="2"/>
</dbReference>
<evidence type="ECO:0000259" key="1">
    <source>
        <dbReference type="Pfam" id="PF07727"/>
    </source>
</evidence>
<reference evidence="2 3" key="1">
    <citation type="journal article" date="2022" name="G3 (Bethesda)">
        <title>Whole-genome sequence and methylome profiling of the almond [Prunus dulcis (Mill.) D.A. Webb] cultivar 'Nonpareil'.</title>
        <authorList>
            <person name="D'Amico-Willman K.M."/>
            <person name="Ouma W.Z."/>
            <person name="Meulia T."/>
            <person name="Sideli G.M."/>
            <person name="Gradziel T.M."/>
            <person name="Fresnedo-Ramirez J."/>
        </authorList>
    </citation>
    <scope>NUCLEOTIDE SEQUENCE [LARGE SCALE GENOMIC DNA]</scope>
    <source>
        <strain evidence="2">Clone GOH B32 T37-40</strain>
    </source>
</reference>
<dbReference type="EMBL" id="JAJFAZ020000005">
    <property type="protein sequence ID" value="KAI5327878.1"/>
    <property type="molecule type" value="Genomic_DNA"/>
</dbReference>
<organism evidence="2 3">
    <name type="scientific">Prunus dulcis</name>
    <name type="common">Almond</name>
    <name type="synonym">Amygdalus dulcis</name>
    <dbReference type="NCBI Taxonomy" id="3755"/>
    <lineage>
        <taxon>Eukaryota</taxon>
        <taxon>Viridiplantae</taxon>
        <taxon>Streptophyta</taxon>
        <taxon>Embryophyta</taxon>
        <taxon>Tracheophyta</taxon>
        <taxon>Spermatophyta</taxon>
        <taxon>Magnoliopsida</taxon>
        <taxon>eudicotyledons</taxon>
        <taxon>Gunneridae</taxon>
        <taxon>Pentapetalae</taxon>
        <taxon>rosids</taxon>
        <taxon>fabids</taxon>
        <taxon>Rosales</taxon>
        <taxon>Rosaceae</taxon>
        <taxon>Amygdaloideae</taxon>
        <taxon>Amygdaleae</taxon>
        <taxon>Prunus</taxon>
    </lineage>
</organism>
<feature type="domain" description="Reverse transcriptase Ty1/copia-type" evidence="1">
    <location>
        <begin position="11"/>
        <end position="116"/>
    </location>
</feature>
<accession>A0AAD4Z104</accession>
<dbReference type="PANTHER" id="PTHR11439:SF467">
    <property type="entry name" value="INTEGRASE CATALYTIC DOMAIN-CONTAINING PROTEIN"/>
    <property type="match status" value="1"/>
</dbReference>
<dbReference type="InterPro" id="IPR013103">
    <property type="entry name" value="RVT_2"/>
</dbReference>
<name>A0AAD4Z104_PRUDU</name>